<dbReference type="InterPro" id="IPR014729">
    <property type="entry name" value="Rossmann-like_a/b/a_fold"/>
</dbReference>
<keyword evidence="7 13" id="KW-0548">Nucleotidyltransferase</keyword>
<evidence type="ECO:0000256" key="7">
    <source>
        <dbReference type="ARBA" id="ARBA00022695"/>
    </source>
</evidence>
<evidence type="ECO:0000313" key="14">
    <source>
        <dbReference type="Proteomes" id="UP000217561"/>
    </source>
</evidence>
<evidence type="ECO:0000259" key="12">
    <source>
        <dbReference type="Pfam" id="PF06574"/>
    </source>
</evidence>
<name>A0ABX4HS81_9BACI</name>
<gene>
    <name evidence="13" type="ORF">CKW00_06670</name>
</gene>
<feature type="domain" description="FAD synthetase" evidence="12">
    <location>
        <begin position="15"/>
        <end position="168"/>
    </location>
</feature>
<dbReference type="InterPro" id="IPR023468">
    <property type="entry name" value="Riboflavin_kinase"/>
</dbReference>
<protein>
    <recommendedName>
        <fullName evidence="3">FAD synthase</fullName>
        <ecNumber evidence="3">2.7.7.2</ecNumber>
    </recommendedName>
</protein>
<dbReference type="InterPro" id="IPR015864">
    <property type="entry name" value="FAD_synthase"/>
</dbReference>
<keyword evidence="6" id="KW-0808">Transferase</keyword>
<keyword evidence="10" id="KW-0067">ATP-binding</keyword>
<dbReference type="SUPFAM" id="SSF52374">
    <property type="entry name" value="Nucleotidylyl transferase"/>
    <property type="match status" value="1"/>
</dbReference>
<dbReference type="EC" id="2.7.7.2" evidence="3"/>
<organism evidence="13 14">
    <name type="scientific">Salimicrobium humidisoli</name>
    <dbReference type="NCBI Taxonomy" id="2029857"/>
    <lineage>
        <taxon>Bacteria</taxon>
        <taxon>Bacillati</taxon>
        <taxon>Bacillota</taxon>
        <taxon>Bacilli</taxon>
        <taxon>Bacillales</taxon>
        <taxon>Bacillaceae</taxon>
        <taxon>Salimicrobium</taxon>
    </lineage>
</organism>
<accession>A0ABX4HS81</accession>
<dbReference type="CDD" id="cd02064">
    <property type="entry name" value="FAD_synthetase_N"/>
    <property type="match status" value="1"/>
</dbReference>
<dbReference type="GO" id="GO:0016301">
    <property type="term" value="F:kinase activity"/>
    <property type="evidence" value="ECO:0007669"/>
    <property type="project" value="UniProtKB-KW"/>
</dbReference>
<evidence type="ECO:0000256" key="1">
    <source>
        <dbReference type="ARBA" id="ARBA00004726"/>
    </source>
</evidence>
<keyword evidence="14" id="KW-1185">Reference proteome</keyword>
<dbReference type="GO" id="GO:0016779">
    <property type="term" value="F:nucleotidyltransferase activity"/>
    <property type="evidence" value="ECO:0007669"/>
    <property type="project" value="UniProtKB-KW"/>
</dbReference>
<comment type="similarity">
    <text evidence="2">Belongs to the RibF family.</text>
</comment>
<evidence type="ECO:0000256" key="11">
    <source>
        <dbReference type="ARBA" id="ARBA00049494"/>
    </source>
</evidence>
<evidence type="ECO:0000256" key="6">
    <source>
        <dbReference type="ARBA" id="ARBA00022679"/>
    </source>
</evidence>
<evidence type="ECO:0000256" key="3">
    <source>
        <dbReference type="ARBA" id="ARBA00012393"/>
    </source>
</evidence>
<dbReference type="EMBL" id="NSGH01000008">
    <property type="protein sequence ID" value="PBB05908.1"/>
    <property type="molecule type" value="Genomic_DNA"/>
</dbReference>
<dbReference type="Proteomes" id="UP000217561">
    <property type="component" value="Unassembled WGS sequence"/>
</dbReference>
<keyword evidence="13" id="KW-0418">Kinase</keyword>
<keyword evidence="9" id="KW-0274">FAD</keyword>
<evidence type="ECO:0000256" key="4">
    <source>
        <dbReference type="ARBA" id="ARBA00022630"/>
    </source>
</evidence>
<reference evidence="13 14" key="1">
    <citation type="submission" date="2017-08" db="EMBL/GenBank/DDBJ databases">
        <title>Salimicrobium alkalisoli sp. nov., isolated from saline alkaline soil.</title>
        <authorList>
            <person name="Zhang G."/>
            <person name="Xiong Q."/>
        </authorList>
    </citation>
    <scope>NUCLEOTIDE SEQUENCE [LARGE SCALE GENOMIC DNA]</scope>
    <source>
        <strain evidence="13 14">WN024</strain>
    </source>
</reference>
<dbReference type="Gene3D" id="3.40.50.620">
    <property type="entry name" value="HUPs"/>
    <property type="match status" value="1"/>
</dbReference>
<comment type="pathway">
    <text evidence="1">Cofactor biosynthesis; FAD biosynthesis; FAD from FMN: step 1/1.</text>
</comment>
<evidence type="ECO:0000256" key="2">
    <source>
        <dbReference type="ARBA" id="ARBA00010214"/>
    </source>
</evidence>
<dbReference type="Pfam" id="PF06574">
    <property type="entry name" value="FAD_syn"/>
    <property type="match status" value="1"/>
</dbReference>
<proteinExistence type="inferred from homology"/>
<dbReference type="PANTHER" id="PTHR22749">
    <property type="entry name" value="RIBOFLAVIN KINASE/FMN ADENYLYLTRANSFERASE"/>
    <property type="match status" value="1"/>
</dbReference>
<evidence type="ECO:0000256" key="8">
    <source>
        <dbReference type="ARBA" id="ARBA00022741"/>
    </source>
</evidence>
<evidence type="ECO:0000256" key="9">
    <source>
        <dbReference type="ARBA" id="ARBA00022827"/>
    </source>
</evidence>
<keyword evidence="4" id="KW-0285">Flavoprotein</keyword>
<dbReference type="RefSeq" id="WP_095821920.1">
    <property type="nucleotide sequence ID" value="NZ_NSGH01000008.1"/>
</dbReference>
<comment type="caution">
    <text evidence="13">The sequence shown here is derived from an EMBL/GenBank/DDBJ whole genome shotgun (WGS) entry which is preliminary data.</text>
</comment>
<keyword evidence="5" id="KW-0288">FMN</keyword>
<dbReference type="PANTHER" id="PTHR22749:SF6">
    <property type="entry name" value="RIBOFLAVIN KINASE"/>
    <property type="match status" value="1"/>
</dbReference>
<keyword evidence="8" id="KW-0547">Nucleotide-binding</keyword>
<comment type="catalytic activity">
    <reaction evidence="11">
        <text>FMN + ATP + H(+) = FAD + diphosphate</text>
        <dbReference type="Rhea" id="RHEA:17237"/>
        <dbReference type="ChEBI" id="CHEBI:15378"/>
        <dbReference type="ChEBI" id="CHEBI:30616"/>
        <dbReference type="ChEBI" id="CHEBI:33019"/>
        <dbReference type="ChEBI" id="CHEBI:57692"/>
        <dbReference type="ChEBI" id="CHEBI:58210"/>
        <dbReference type="EC" id="2.7.7.2"/>
    </reaction>
</comment>
<sequence>MKVFRLDNRTSSVKEQVETSVTAVGFFDGVHTGHRKVMMKAKEMAEKEGRKWGVMTFDPHPSVVLKGVENAQYLTPLPVKEKLIEELGADYLFIVPFTKELASLSPQTFVDEYFAGLRIAHVVAGFDFSFGHKGKGNMDIIDQLADGRFTSSTVEEFQEGSEKVSSTRIRKLLDEGEVNAANELLGRSYVIYAKPAGAGELEIPLHYHHPEDGEYEVEVDGERGRAVVKGSRIEWKNGCNRNEGDVPVHFLEELRKQP</sequence>
<evidence type="ECO:0000256" key="5">
    <source>
        <dbReference type="ARBA" id="ARBA00022643"/>
    </source>
</evidence>
<evidence type="ECO:0000313" key="13">
    <source>
        <dbReference type="EMBL" id="PBB05908.1"/>
    </source>
</evidence>
<evidence type="ECO:0000256" key="10">
    <source>
        <dbReference type="ARBA" id="ARBA00022840"/>
    </source>
</evidence>